<dbReference type="GO" id="GO:0016791">
    <property type="term" value="F:phosphatase activity"/>
    <property type="evidence" value="ECO:0007669"/>
    <property type="project" value="TreeGrafter"/>
</dbReference>
<name>A0A7G9SCX9_9SPHN</name>
<dbReference type="InterPro" id="IPR050126">
    <property type="entry name" value="Ap4A_hydrolase"/>
</dbReference>
<dbReference type="RefSeq" id="WP_187542689.1">
    <property type="nucleotide sequence ID" value="NZ_CP060717.1"/>
</dbReference>
<dbReference type="PANTHER" id="PTHR42850:SF4">
    <property type="entry name" value="ZINC-DEPENDENT ENDOPOLYPHOSPHATASE"/>
    <property type="match status" value="1"/>
</dbReference>
<evidence type="ECO:0000313" key="3">
    <source>
        <dbReference type="Proteomes" id="UP000515955"/>
    </source>
</evidence>
<dbReference type="KEGG" id="srhi:H9L12_03860"/>
<dbReference type="GO" id="GO:0005737">
    <property type="term" value="C:cytoplasm"/>
    <property type="evidence" value="ECO:0007669"/>
    <property type="project" value="TreeGrafter"/>
</dbReference>
<dbReference type="SUPFAM" id="SSF56300">
    <property type="entry name" value="Metallo-dependent phosphatases"/>
    <property type="match status" value="1"/>
</dbReference>
<reference evidence="2 3" key="1">
    <citation type="submission" date="2020-08" db="EMBL/GenBank/DDBJ databases">
        <title>Genome sequence of Sphingomonas rhizophila KACC 19189T.</title>
        <authorList>
            <person name="Hyun D.-W."/>
            <person name="Bae J.-W."/>
        </authorList>
    </citation>
    <scope>NUCLEOTIDE SEQUENCE [LARGE SCALE GENOMIC DNA]</scope>
    <source>
        <strain evidence="2 3">KACC 19189</strain>
    </source>
</reference>
<dbReference type="Gene3D" id="3.60.21.10">
    <property type="match status" value="1"/>
</dbReference>
<keyword evidence="3" id="KW-1185">Reference proteome</keyword>
<evidence type="ECO:0000313" key="2">
    <source>
        <dbReference type="EMBL" id="QNN65704.1"/>
    </source>
</evidence>
<dbReference type="EMBL" id="CP060717">
    <property type="protein sequence ID" value="QNN65704.1"/>
    <property type="molecule type" value="Genomic_DNA"/>
</dbReference>
<dbReference type="Pfam" id="PF00149">
    <property type="entry name" value="Metallophos"/>
    <property type="match status" value="1"/>
</dbReference>
<dbReference type="GO" id="GO:0008803">
    <property type="term" value="F:bis(5'-nucleosyl)-tetraphosphatase (symmetrical) activity"/>
    <property type="evidence" value="ECO:0007669"/>
    <property type="project" value="TreeGrafter"/>
</dbReference>
<dbReference type="PANTHER" id="PTHR42850">
    <property type="entry name" value="METALLOPHOSPHOESTERASE"/>
    <property type="match status" value="1"/>
</dbReference>
<organism evidence="2 3">
    <name type="scientific">Sphingomonas rhizophila</name>
    <dbReference type="NCBI Taxonomy" id="2071607"/>
    <lineage>
        <taxon>Bacteria</taxon>
        <taxon>Pseudomonadati</taxon>
        <taxon>Pseudomonadota</taxon>
        <taxon>Alphaproteobacteria</taxon>
        <taxon>Sphingomonadales</taxon>
        <taxon>Sphingomonadaceae</taxon>
        <taxon>Sphingomonas</taxon>
    </lineage>
</organism>
<accession>A0A7G9SCX9</accession>
<protein>
    <submittedName>
        <fullName evidence="2">Serine/threonine protein phosphatase</fullName>
    </submittedName>
</protein>
<feature type="domain" description="Calcineurin-like phosphoesterase" evidence="1">
    <location>
        <begin position="21"/>
        <end position="210"/>
    </location>
</feature>
<dbReference type="InterPro" id="IPR029052">
    <property type="entry name" value="Metallo-depent_PP-like"/>
</dbReference>
<dbReference type="AlphaFoldDB" id="A0A7G9SCX9"/>
<proteinExistence type="predicted"/>
<dbReference type="Proteomes" id="UP000515955">
    <property type="component" value="Chromosome"/>
</dbReference>
<gene>
    <name evidence="2" type="ORF">H9L12_03860</name>
</gene>
<sequence>MLGRLFSRSSQSAPFVPEGYRVYAVGDVHGRDDLLADLLSQIEQDHGERGPAHPIVVFLGDLIDRGPQSAQVVERLRRYATEGLATVFLAGNHEEVMLRVLAGQAEILVDWLRFGGTECLQSYGVDVDRIVRMAPQQAVQHILGVIPSEHLEFLRSMGDTFRLGDYLFVHAGIRPGVPLSGQRQSDLRWIRHPFLTDRRDHGFFVVHGHTIAEDIDECVNRIGIDTGAYSSGVLTAIGLEGQERWFLQCRSAS</sequence>
<dbReference type="GO" id="GO:0110154">
    <property type="term" value="P:RNA decapping"/>
    <property type="evidence" value="ECO:0007669"/>
    <property type="project" value="TreeGrafter"/>
</dbReference>
<dbReference type="InterPro" id="IPR004843">
    <property type="entry name" value="Calcineurin-like_PHP"/>
</dbReference>
<evidence type="ECO:0000259" key="1">
    <source>
        <dbReference type="Pfam" id="PF00149"/>
    </source>
</evidence>